<accession>F2PMJ2</accession>
<feature type="compositionally biased region" description="Polar residues" evidence="1">
    <location>
        <begin position="43"/>
        <end position="53"/>
    </location>
</feature>
<feature type="region of interest" description="Disordered" evidence="1">
    <location>
        <begin position="41"/>
        <end position="82"/>
    </location>
</feature>
<evidence type="ECO:0000313" key="3">
    <source>
        <dbReference type="Proteomes" id="UP000009169"/>
    </source>
</evidence>
<dbReference type="VEuPathDB" id="FungiDB:TEQG_02126"/>
<reference evidence="3" key="1">
    <citation type="journal article" date="2012" name="MBio">
        <title>Comparative genome analysis of Trichophyton rubrum and related dermatophytes reveals candidate genes involved in infection.</title>
        <authorList>
            <person name="Martinez D.A."/>
            <person name="Oliver B.G."/>
            <person name="Graeser Y."/>
            <person name="Goldberg J.M."/>
            <person name="Li W."/>
            <person name="Martinez-Rossi N.M."/>
            <person name="Monod M."/>
            <person name="Shelest E."/>
            <person name="Barton R.C."/>
            <person name="Birch E."/>
            <person name="Brakhage A.A."/>
            <person name="Chen Z."/>
            <person name="Gurr S.J."/>
            <person name="Heiman D."/>
            <person name="Heitman J."/>
            <person name="Kosti I."/>
            <person name="Rossi A."/>
            <person name="Saif S."/>
            <person name="Samalova M."/>
            <person name="Saunders C.W."/>
            <person name="Shea T."/>
            <person name="Summerbell R.C."/>
            <person name="Xu J."/>
            <person name="Young S."/>
            <person name="Zeng Q."/>
            <person name="Birren B.W."/>
            <person name="Cuomo C.A."/>
            <person name="White T.C."/>
        </authorList>
    </citation>
    <scope>NUCLEOTIDE SEQUENCE [LARGE SCALE GENOMIC DNA]</scope>
    <source>
        <strain evidence="3">ATCC MYA-4606 / CBS 127.97</strain>
    </source>
</reference>
<gene>
    <name evidence="2" type="ORF">TEQG_02126</name>
</gene>
<dbReference type="AlphaFoldDB" id="F2PMJ2"/>
<dbReference type="HOGENOM" id="CLU_1817202_0_0_1"/>
<sequence>MPVNYPVEDIYLKEKIVKGLASMASLGEYNCHALIHETDSRDSTLISPEQSNRACAITGQPDQQNIPPPQAKPRPGEREQDISISYQPCARSCYTTDAVPSRPSSLGTATVRGRSEKSIPVCIVGFARTASLDNRDGHSVRG</sequence>
<dbReference type="EMBL" id="DS995725">
    <property type="protein sequence ID" value="EGE03089.1"/>
    <property type="molecule type" value="Genomic_DNA"/>
</dbReference>
<evidence type="ECO:0000313" key="2">
    <source>
        <dbReference type="EMBL" id="EGE03089.1"/>
    </source>
</evidence>
<protein>
    <submittedName>
        <fullName evidence="2">Uncharacterized protein</fullName>
    </submittedName>
</protein>
<proteinExistence type="predicted"/>
<evidence type="ECO:0000256" key="1">
    <source>
        <dbReference type="SAM" id="MobiDB-lite"/>
    </source>
</evidence>
<organism evidence="2 3">
    <name type="scientific">Trichophyton equinum (strain ATCC MYA-4606 / CBS 127.97)</name>
    <name type="common">Horse ringworm fungus</name>
    <dbReference type="NCBI Taxonomy" id="559882"/>
    <lineage>
        <taxon>Eukaryota</taxon>
        <taxon>Fungi</taxon>
        <taxon>Dikarya</taxon>
        <taxon>Ascomycota</taxon>
        <taxon>Pezizomycotina</taxon>
        <taxon>Eurotiomycetes</taxon>
        <taxon>Eurotiomycetidae</taxon>
        <taxon>Onygenales</taxon>
        <taxon>Arthrodermataceae</taxon>
        <taxon>Trichophyton</taxon>
    </lineage>
</organism>
<name>F2PMJ2_TRIEC</name>
<dbReference type="Proteomes" id="UP000009169">
    <property type="component" value="Unassembled WGS sequence"/>
</dbReference>
<keyword evidence="3" id="KW-1185">Reference proteome</keyword>